<dbReference type="GO" id="GO:0005829">
    <property type="term" value="C:cytosol"/>
    <property type="evidence" value="ECO:0000318"/>
    <property type="project" value="GO_Central"/>
</dbReference>
<reference evidence="7 9" key="1">
    <citation type="journal article" date="2011" name="Nature">
        <title>The Medicago genome provides insight into the evolution of rhizobial symbioses.</title>
        <authorList>
            <person name="Young N.D."/>
            <person name="Debelle F."/>
            <person name="Oldroyd G.E."/>
            <person name="Geurts R."/>
            <person name="Cannon S.B."/>
            <person name="Udvardi M.K."/>
            <person name="Benedito V.A."/>
            <person name="Mayer K.F."/>
            <person name="Gouzy J."/>
            <person name="Schoof H."/>
            <person name="Van de Peer Y."/>
            <person name="Proost S."/>
            <person name="Cook D.R."/>
            <person name="Meyers B.C."/>
            <person name="Spannagl M."/>
            <person name="Cheung F."/>
            <person name="De Mita S."/>
            <person name="Krishnakumar V."/>
            <person name="Gundlach H."/>
            <person name="Zhou S."/>
            <person name="Mudge J."/>
            <person name="Bharti A.K."/>
            <person name="Murray J.D."/>
            <person name="Naoumkina M.A."/>
            <person name="Rosen B."/>
            <person name="Silverstein K.A."/>
            <person name="Tang H."/>
            <person name="Rombauts S."/>
            <person name="Zhao P.X."/>
            <person name="Zhou P."/>
            <person name="Barbe V."/>
            <person name="Bardou P."/>
            <person name="Bechner M."/>
            <person name="Bellec A."/>
            <person name="Berger A."/>
            <person name="Berges H."/>
            <person name="Bidwell S."/>
            <person name="Bisseling T."/>
            <person name="Choisne N."/>
            <person name="Couloux A."/>
            <person name="Denny R."/>
            <person name="Deshpande S."/>
            <person name="Dai X."/>
            <person name="Doyle J.J."/>
            <person name="Dudez A.M."/>
            <person name="Farmer A.D."/>
            <person name="Fouteau S."/>
            <person name="Franken C."/>
            <person name="Gibelin C."/>
            <person name="Gish J."/>
            <person name="Goldstein S."/>
            <person name="Gonzalez A.J."/>
            <person name="Green P.J."/>
            <person name="Hallab A."/>
            <person name="Hartog M."/>
            <person name="Hua A."/>
            <person name="Humphray S.J."/>
            <person name="Jeong D.H."/>
            <person name="Jing Y."/>
            <person name="Jocker A."/>
            <person name="Kenton S.M."/>
            <person name="Kim D.J."/>
            <person name="Klee K."/>
            <person name="Lai H."/>
            <person name="Lang C."/>
            <person name="Lin S."/>
            <person name="Macmil S.L."/>
            <person name="Magdelenat G."/>
            <person name="Matthews L."/>
            <person name="McCorrison J."/>
            <person name="Monaghan E.L."/>
            <person name="Mun J.H."/>
            <person name="Najar F.Z."/>
            <person name="Nicholson C."/>
            <person name="Noirot C."/>
            <person name="O'Bleness M."/>
            <person name="Paule C.R."/>
            <person name="Poulain J."/>
            <person name="Prion F."/>
            <person name="Qin B."/>
            <person name="Qu C."/>
            <person name="Retzel E.F."/>
            <person name="Riddle C."/>
            <person name="Sallet E."/>
            <person name="Samain S."/>
            <person name="Samson N."/>
            <person name="Sanders I."/>
            <person name="Saurat O."/>
            <person name="Scarpelli C."/>
            <person name="Schiex T."/>
            <person name="Segurens B."/>
            <person name="Severin A.J."/>
            <person name="Sherrier D.J."/>
            <person name="Shi R."/>
            <person name="Sims S."/>
            <person name="Singer S.R."/>
            <person name="Sinharoy S."/>
            <person name="Sterck L."/>
            <person name="Viollet A."/>
            <person name="Wang B.B."/>
            <person name="Wang K."/>
            <person name="Wang M."/>
            <person name="Wang X."/>
            <person name="Warfsmann J."/>
            <person name="Weissenbach J."/>
            <person name="White D.D."/>
            <person name="White J.D."/>
            <person name="Wiley G.B."/>
            <person name="Wincker P."/>
            <person name="Xing Y."/>
            <person name="Yang L."/>
            <person name="Yao Z."/>
            <person name="Ying F."/>
            <person name="Zhai J."/>
            <person name="Zhou L."/>
            <person name="Zuber A."/>
            <person name="Denarie J."/>
            <person name="Dixon R.A."/>
            <person name="May G.D."/>
            <person name="Schwartz D.C."/>
            <person name="Rogers J."/>
            <person name="Quetier F."/>
            <person name="Town C.D."/>
            <person name="Roe B.A."/>
        </authorList>
    </citation>
    <scope>NUCLEOTIDE SEQUENCE [LARGE SCALE GENOMIC DNA]</scope>
    <source>
        <strain evidence="7">A17</strain>
        <strain evidence="8 9">cv. Jemalong A17</strain>
    </source>
</reference>
<comment type="subcellular location">
    <subcellularLocation>
        <location evidence="1">Nucleus</location>
    </subcellularLocation>
</comment>
<dbReference type="InterPro" id="IPR013926">
    <property type="entry name" value="CGI121/TPRKB"/>
</dbReference>
<evidence type="ECO:0000256" key="4">
    <source>
        <dbReference type="ARBA" id="ARBA00023242"/>
    </source>
</evidence>
<dbReference type="GO" id="GO:0002949">
    <property type="term" value="P:tRNA threonylcarbamoyladenosine modification"/>
    <property type="evidence" value="ECO:0000318"/>
    <property type="project" value="GO_Central"/>
</dbReference>
<sequence length="158" mass="17918">MPIPYIFPVIAAAHKTLVAKSQDSLTTHTLQSELVYNYSGSKHITESLKRCGISGSTIYILAARFDASPDEIKAIEKLVIGKEIDLEELERRANQSQIQKYHHLLNADATCRIAARLLVMPCRRMIVIFLYAYLLAFLCKNDLDLFDLSLNIIYDETL</sequence>
<dbReference type="PaxDb" id="3880-AES84421"/>
<dbReference type="PANTHER" id="PTHR15840">
    <property type="entry name" value="CGI-121 FAMILY MEMBER"/>
    <property type="match status" value="1"/>
</dbReference>
<evidence type="ECO:0000256" key="6">
    <source>
        <dbReference type="SAM" id="Coils"/>
    </source>
</evidence>
<dbReference type="Pfam" id="PF08617">
    <property type="entry name" value="CGI-121"/>
    <property type="match status" value="1"/>
</dbReference>
<feature type="coiled-coil region" evidence="6">
    <location>
        <begin position="72"/>
        <end position="99"/>
    </location>
</feature>
<keyword evidence="6" id="KW-0175">Coiled coil</keyword>
<keyword evidence="7" id="KW-0808">Transferase</keyword>
<dbReference type="STRING" id="3880.A0A072VDH1"/>
<reference evidence="8" key="3">
    <citation type="submission" date="2015-04" db="UniProtKB">
        <authorList>
            <consortium name="EnsemblPlants"/>
        </authorList>
    </citation>
    <scope>IDENTIFICATION</scope>
    <source>
        <strain evidence="8">cv. Jemalong A17</strain>
    </source>
</reference>
<evidence type="ECO:0000256" key="1">
    <source>
        <dbReference type="ARBA" id="ARBA00004123"/>
    </source>
</evidence>
<dbReference type="Gene3D" id="3.30.2380.10">
    <property type="entry name" value="CGI121/TPRKB"/>
    <property type="match status" value="1"/>
</dbReference>
<gene>
    <name evidence="7" type="ordered locus">MTR_2g105210</name>
</gene>
<keyword evidence="4 5" id="KW-0539">Nucleus</keyword>
<organism evidence="7 9">
    <name type="scientific">Medicago truncatula</name>
    <name type="common">Barrel medic</name>
    <name type="synonym">Medicago tribuloides</name>
    <dbReference type="NCBI Taxonomy" id="3880"/>
    <lineage>
        <taxon>Eukaryota</taxon>
        <taxon>Viridiplantae</taxon>
        <taxon>Streptophyta</taxon>
        <taxon>Embryophyta</taxon>
        <taxon>Tracheophyta</taxon>
        <taxon>Spermatophyta</taxon>
        <taxon>Magnoliopsida</taxon>
        <taxon>eudicotyledons</taxon>
        <taxon>Gunneridae</taxon>
        <taxon>Pentapetalae</taxon>
        <taxon>rosids</taxon>
        <taxon>fabids</taxon>
        <taxon>Fabales</taxon>
        <taxon>Fabaceae</taxon>
        <taxon>Papilionoideae</taxon>
        <taxon>50 kb inversion clade</taxon>
        <taxon>NPAAA clade</taxon>
        <taxon>Hologalegina</taxon>
        <taxon>IRL clade</taxon>
        <taxon>Trifolieae</taxon>
        <taxon>Medicago</taxon>
    </lineage>
</organism>
<evidence type="ECO:0000256" key="2">
    <source>
        <dbReference type="ARBA" id="ARBA00005546"/>
    </source>
</evidence>
<keyword evidence="7" id="KW-0418">Kinase</keyword>
<dbReference type="EMBL" id="CM001218">
    <property type="protein sequence ID" value="KEH39651.1"/>
    <property type="molecule type" value="Genomic_DNA"/>
</dbReference>
<evidence type="ECO:0000313" key="7">
    <source>
        <dbReference type="EMBL" id="KEH39651.1"/>
    </source>
</evidence>
<comment type="similarity">
    <text evidence="2 5">Belongs to the CGI121/TPRKB family.</text>
</comment>
<evidence type="ECO:0000313" key="8">
    <source>
        <dbReference type="EnsemblPlants" id="KEH39651"/>
    </source>
</evidence>
<dbReference type="GO" id="GO:0016301">
    <property type="term" value="F:kinase activity"/>
    <property type="evidence" value="ECO:0007669"/>
    <property type="project" value="UniProtKB-KW"/>
</dbReference>
<dbReference type="SUPFAM" id="SSF143870">
    <property type="entry name" value="PF0523-like"/>
    <property type="match status" value="1"/>
</dbReference>
<proteinExistence type="inferred from homology"/>
<protein>
    <submittedName>
        <fullName evidence="7">Kinase-binding protein CGI-121</fullName>
    </submittedName>
</protein>
<dbReference type="AlphaFoldDB" id="A0A072VDH1"/>
<dbReference type="Proteomes" id="UP000002051">
    <property type="component" value="Chromosome 2"/>
</dbReference>
<dbReference type="HOGENOM" id="CLU_1671903_0_0_1"/>
<name>A0A072VDH1_MEDTR</name>
<reference evidence="7 9" key="2">
    <citation type="journal article" date="2014" name="BMC Genomics">
        <title>An improved genome release (version Mt4.0) for the model legume Medicago truncatula.</title>
        <authorList>
            <person name="Tang H."/>
            <person name="Krishnakumar V."/>
            <person name="Bidwell S."/>
            <person name="Rosen B."/>
            <person name="Chan A."/>
            <person name="Zhou S."/>
            <person name="Gentzbittel L."/>
            <person name="Childs K.L."/>
            <person name="Yandell M."/>
            <person name="Gundlach H."/>
            <person name="Mayer K.F."/>
            <person name="Schwartz D.C."/>
            <person name="Town C.D."/>
        </authorList>
    </citation>
    <scope>GENOME REANNOTATION</scope>
    <source>
        <strain evidence="7">A17</strain>
        <strain evidence="8 9">cv. Jemalong A17</strain>
    </source>
</reference>
<evidence type="ECO:0000256" key="3">
    <source>
        <dbReference type="ARBA" id="ARBA00022694"/>
    </source>
</evidence>
<dbReference type="PANTHER" id="PTHR15840:SF10">
    <property type="entry name" value="EKC_KEOPS COMPLEX SUBUNIT TPRKB"/>
    <property type="match status" value="1"/>
</dbReference>
<keyword evidence="9" id="KW-1185">Reference proteome</keyword>
<keyword evidence="3" id="KW-0819">tRNA processing</keyword>
<dbReference type="GO" id="GO:0005634">
    <property type="term" value="C:nucleus"/>
    <property type="evidence" value="ECO:0000318"/>
    <property type="project" value="GO_Central"/>
</dbReference>
<dbReference type="GO" id="GO:0000408">
    <property type="term" value="C:EKC/KEOPS complex"/>
    <property type="evidence" value="ECO:0000318"/>
    <property type="project" value="GO_Central"/>
</dbReference>
<evidence type="ECO:0000256" key="5">
    <source>
        <dbReference type="RuleBase" id="RU004398"/>
    </source>
</evidence>
<dbReference type="eggNOG" id="KOG4066">
    <property type="taxonomic scope" value="Eukaryota"/>
</dbReference>
<dbReference type="EnsemblPlants" id="KEH39651">
    <property type="protein sequence ID" value="KEH39651"/>
    <property type="gene ID" value="MTR_2g105210"/>
</dbReference>
<dbReference type="InterPro" id="IPR036504">
    <property type="entry name" value="CGI121/TPRKB_sf"/>
</dbReference>
<evidence type="ECO:0000313" key="9">
    <source>
        <dbReference type="Proteomes" id="UP000002051"/>
    </source>
</evidence>
<accession>A0A072VDH1</accession>